<sequence>MLLIEHDMPLVMDVAERLVVLNFGKKIADGDPQFVKADAAVIEAYLGHMGGRHHA</sequence>
<dbReference type="Pfam" id="PF12399">
    <property type="entry name" value="BCA_ABC_TP_C"/>
    <property type="match status" value="1"/>
</dbReference>
<dbReference type="GO" id="GO:0005886">
    <property type="term" value="C:plasma membrane"/>
    <property type="evidence" value="ECO:0007669"/>
    <property type="project" value="TreeGrafter"/>
</dbReference>
<evidence type="ECO:0000313" key="5">
    <source>
        <dbReference type="EMBL" id="QNP48982.1"/>
    </source>
</evidence>
<evidence type="ECO:0000256" key="3">
    <source>
        <dbReference type="ARBA" id="ARBA00022840"/>
    </source>
</evidence>
<keyword evidence="6" id="KW-1185">Reference proteome</keyword>
<dbReference type="PANTHER" id="PTHR45772:SF4">
    <property type="entry name" value="ABC TRANSPORTER ATP-BINDING PROTEIN"/>
    <property type="match status" value="1"/>
</dbReference>
<evidence type="ECO:0000256" key="2">
    <source>
        <dbReference type="ARBA" id="ARBA00022741"/>
    </source>
</evidence>
<feature type="domain" description="Branched-chain amino acid ATP-binding cassette transporter C-terminal" evidence="4">
    <location>
        <begin position="25"/>
        <end position="48"/>
    </location>
</feature>
<dbReference type="Proteomes" id="UP000516028">
    <property type="component" value="Chromosome"/>
</dbReference>
<dbReference type="InterPro" id="IPR027417">
    <property type="entry name" value="P-loop_NTPase"/>
</dbReference>
<accession>A0A7H0GL16</accession>
<gene>
    <name evidence="5" type="ORF">H9K75_02055</name>
</gene>
<evidence type="ECO:0000313" key="6">
    <source>
        <dbReference type="Proteomes" id="UP000516028"/>
    </source>
</evidence>
<keyword evidence="3" id="KW-0067">ATP-binding</keyword>
<evidence type="ECO:0000256" key="1">
    <source>
        <dbReference type="ARBA" id="ARBA00022448"/>
    </source>
</evidence>
<keyword evidence="1" id="KW-0813">Transport</keyword>
<organism evidence="5 6">
    <name type="scientific">Diaphorobacter aerolatus</name>
    <dbReference type="NCBI Taxonomy" id="1288495"/>
    <lineage>
        <taxon>Bacteria</taxon>
        <taxon>Pseudomonadati</taxon>
        <taxon>Pseudomonadota</taxon>
        <taxon>Betaproteobacteria</taxon>
        <taxon>Burkholderiales</taxon>
        <taxon>Comamonadaceae</taxon>
        <taxon>Diaphorobacter</taxon>
    </lineage>
</organism>
<dbReference type="Gene3D" id="3.40.50.300">
    <property type="entry name" value="P-loop containing nucleotide triphosphate hydrolases"/>
    <property type="match status" value="1"/>
</dbReference>
<proteinExistence type="predicted"/>
<dbReference type="InterPro" id="IPR032823">
    <property type="entry name" value="BCA_ABC_TP_C"/>
</dbReference>
<dbReference type="AlphaFoldDB" id="A0A7H0GL16"/>
<dbReference type="InterPro" id="IPR051120">
    <property type="entry name" value="ABC_AA/LPS_Transport"/>
</dbReference>
<reference evidence="5 6" key="1">
    <citation type="submission" date="2020-08" db="EMBL/GenBank/DDBJ databases">
        <title>Genome sequence of Diaphorobacter aerolatus KACC 16536T.</title>
        <authorList>
            <person name="Hyun D.-W."/>
            <person name="Bae J.-W."/>
        </authorList>
    </citation>
    <scope>NUCLEOTIDE SEQUENCE [LARGE SCALE GENOMIC DNA]</scope>
    <source>
        <strain evidence="5 6">KACC 16536</strain>
    </source>
</reference>
<dbReference type="EMBL" id="CP060783">
    <property type="protein sequence ID" value="QNP48982.1"/>
    <property type="molecule type" value="Genomic_DNA"/>
</dbReference>
<keyword evidence="2" id="KW-0547">Nucleotide-binding</keyword>
<name>A0A7H0GL16_9BURK</name>
<dbReference type="RefSeq" id="WP_187724574.1">
    <property type="nucleotide sequence ID" value="NZ_CP060783.1"/>
</dbReference>
<dbReference type="KEGG" id="daer:H9K75_02055"/>
<evidence type="ECO:0000259" key="4">
    <source>
        <dbReference type="Pfam" id="PF12399"/>
    </source>
</evidence>
<dbReference type="GO" id="GO:0005524">
    <property type="term" value="F:ATP binding"/>
    <property type="evidence" value="ECO:0007669"/>
    <property type="project" value="UniProtKB-KW"/>
</dbReference>
<dbReference type="SUPFAM" id="SSF52540">
    <property type="entry name" value="P-loop containing nucleoside triphosphate hydrolases"/>
    <property type="match status" value="1"/>
</dbReference>
<protein>
    <recommendedName>
        <fullName evidence="4">Branched-chain amino acid ATP-binding cassette transporter C-terminal domain-containing protein</fullName>
    </recommendedName>
</protein>
<dbReference type="PANTHER" id="PTHR45772">
    <property type="entry name" value="CONSERVED COMPONENT OF ABC TRANSPORTER FOR NATURAL AMINO ACIDS-RELATED"/>
    <property type="match status" value="1"/>
</dbReference>